<evidence type="ECO:0000313" key="2">
    <source>
        <dbReference type="EMBL" id="CAE7726288.1"/>
    </source>
</evidence>
<dbReference type="InterPro" id="IPR013216">
    <property type="entry name" value="Methyltransf_11"/>
</dbReference>
<sequence length="303" mass="32977">MPADSKDSWNSASEGYAPFEAFTGQFTRAACVELPDLLPETSGTVRIMDVAAGTGASTFALGKQMSDHCRQARRTAAIVATDFSDVMLKTLMQKFNATAADSEVAATQAAAKEGVLELTSQVADAQDLSAFADGTFSAITCTFGIMFPPSPEKVVREFWRLLMPGGVAVVTTWHYNNIPYDILPDIAHVFKGHSRFKDLPMAAATHKFGQECYIRRLFRGDLDSGPKLWKDSDLSARFVAGSSVCLPQHLAAMMNKNPLSSDLGDWDEAAVEKYLQDHWTGENGQIILRGTALVLVARKTKSE</sequence>
<comment type="caution">
    <text evidence="2">The sequence shown here is derived from an EMBL/GenBank/DDBJ whole genome shotgun (WGS) entry which is preliminary data.</text>
</comment>
<dbReference type="AlphaFoldDB" id="A0A812XAM2"/>
<proteinExistence type="predicted"/>
<dbReference type="Proteomes" id="UP000649617">
    <property type="component" value="Unassembled WGS sequence"/>
</dbReference>
<protein>
    <submittedName>
        <fullName evidence="2">UbiE protein</fullName>
    </submittedName>
</protein>
<reference evidence="2" key="1">
    <citation type="submission" date="2021-02" db="EMBL/GenBank/DDBJ databases">
        <authorList>
            <person name="Dougan E. K."/>
            <person name="Rhodes N."/>
            <person name="Thang M."/>
            <person name="Chan C."/>
        </authorList>
    </citation>
    <scope>NUCLEOTIDE SEQUENCE</scope>
</reference>
<dbReference type="EMBL" id="CAJNIZ010045658">
    <property type="protein sequence ID" value="CAE7726288.1"/>
    <property type="molecule type" value="Genomic_DNA"/>
</dbReference>
<evidence type="ECO:0000259" key="1">
    <source>
        <dbReference type="Pfam" id="PF08241"/>
    </source>
</evidence>
<dbReference type="CDD" id="cd02440">
    <property type="entry name" value="AdoMet_MTases"/>
    <property type="match status" value="1"/>
</dbReference>
<dbReference type="Pfam" id="PF08241">
    <property type="entry name" value="Methyltransf_11"/>
    <property type="match status" value="1"/>
</dbReference>
<accession>A0A812XAM2</accession>
<dbReference type="PANTHER" id="PTHR43591">
    <property type="entry name" value="METHYLTRANSFERASE"/>
    <property type="match status" value="1"/>
</dbReference>
<dbReference type="GO" id="GO:0008757">
    <property type="term" value="F:S-adenosylmethionine-dependent methyltransferase activity"/>
    <property type="evidence" value="ECO:0007669"/>
    <property type="project" value="InterPro"/>
</dbReference>
<dbReference type="InterPro" id="IPR029063">
    <property type="entry name" value="SAM-dependent_MTases_sf"/>
</dbReference>
<dbReference type="SUPFAM" id="SSF53335">
    <property type="entry name" value="S-adenosyl-L-methionine-dependent methyltransferases"/>
    <property type="match status" value="1"/>
</dbReference>
<gene>
    <name evidence="2" type="primary">ubiE</name>
    <name evidence="2" type="ORF">SPIL2461_LOCUS20782</name>
</gene>
<name>A0A812XAM2_SYMPI</name>
<dbReference type="Gene3D" id="3.40.50.150">
    <property type="entry name" value="Vaccinia Virus protein VP39"/>
    <property type="match status" value="1"/>
</dbReference>
<dbReference type="OrthoDB" id="6329284at2759"/>
<organism evidence="2 3">
    <name type="scientific">Symbiodinium pilosum</name>
    <name type="common">Dinoflagellate</name>
    <dbReference type="NCBI Taxonomy" id="2952"/>
    <lineage>
        <taxon>Eukaryota</taxon>
        <taxon>Sar</taxon>
        <taxon>Alveolata</taxon>
        <taxon>Dinophyceae</taxon>
        <taxon>Suessiales</taxon>
        <taxon>Symbiodiniaceae</taxon>
        <taxon>Symbiodinium</taxon>
    </lineage>
</organism>
<evidence type="ECO:0000313" key="3">
    <source>
        <dbReference type="Proteomes" id="UP000649617"/>
    </source>
</evidence>
<feature type="domain" description="Methyltransferase type 11" evidence="1">
    <location>
        <begin position="49"/>
        <end position="169"/>
    </location>
</feature>
<keyword evidence="3" id="KW-1185">Reference proteome</keyword>